<feature type="compositionally biased region" description="Basic residues" evidence="1">
    <location>
        <begin position="405"/>
        <end position="424"/>
    </location>
</feature>
<organism evidence="2">
    <name type="scientific">Brassica oleracea</name>
    <name type="common">Wild cabbage</name>
    <dbReference type="NCBI Taxonomy" id="3712"/>
    <lineage>
        <taxon>Eukaryota</taxon>
        <taxon>Viridiplantae</taxon>
        <taxon>Streptophyta</taxon>
        <taxon>Embryophyta</taxon>
        <taxon>Tracheophyta</taxon>
        <taxon>Spermatophyta</taxon>
        <taxon>Magnoliopsida</taxon>
        <taxon>eudicotyledons</taxon>
        <taxon>Gunneridae</taxon>
        <taxon>Pentapetalae</taxon>
        <taxon>rosids</taxon>
        <taxon>malvids</taxon>
        <taxon>Brassicales</taxon>
        <taxon>Brassicaceae</taxon>
        <taxon>Brassiceae</taxon>
        <taxon>Brassica</taxon>
    </lineage>
</organism>
<dbReference type="EMBL" id="LR031877">
    <property type="protein sequence ID" value="VDD44982.1"/>
    <property type="molecule type" value="Genomic_DNA"/>
</dbReference>
<dbReference type="PANTHER" id="PTHR31973">
    <property type="entry name" value="POLYPROTEIN, PUTATIVE-RELATED"/>
    <property type="match status" value="1"/>
</dbReference>
<feature type="region of interest" description="Disordered" evidence="1">
    <location>
        <begin position="37"/>
        <end position="71"/>
    </location>
</feature>
<accession>A0A3P6FKP9</accession>
<proteinExistence type="predicted"/>
<evidence type="ECO:0000256" key="1">
    <source>
        <dbReference type="SAM" id="MobiDB-lite"/>
    </source>
</evidence>
<evidence type="ECO:0000313" key="2">
    <source>
        <dbReference type="EMBL" id="VDD44982.1"/>
    </source>
</evidence>
<feature type="compositionally biased region" description="Polar residues" evidence="1">
    <location>
        <begin position="457"/>
        <end position="466"/>
    </location>
</feature>
<dbReference type="AlphaFoldDB" id="A0A3P6FKP9"/>
<reference evidence="2" key="1">
    <citation type="submission" date="2018-11" db="EMBL/GenBank/DDBJ databases">
        <authorList>
            <consortium name="Genoscope - CEA"/>
            <person name="William W."/>
        </authorList>
    </citation>
    <scope>NUCLEOTIDE SEQUENCE</scope>
</reference>
<feature type="region of interest" description="Disordered" evidence="1">
    <location>
        <begin position="405"/>
        <end position="425"/>
    </location>
</feature>
<gene>
    <name evidence="2" type="ORF">BOLC5T32529H</name>
</gene>
<protein>
    <submittedName>
        <fullName evidence="2">Uncharacterized protein</fullName>
    </submittedName>
</protein>
<dbReference type="PANTHER" id="PTHR31973:SF187">
    <property type="entry name" value="MUTATOR TRANSPOSASE MUDRA PROTEIN"/>
    <property type="match status" value="1"/>
</dbReference>
<sequence>MAEKYNWVYVKVHRTLARSNNNDFNFTLSKVENVDSANEDNRVNDSYGSDSEVEERGGVIEQDDSFGVSDSEGGDSIVDKRNFHGGSHVPLIIASLECLELLLELTKRSTIAHDRGKVYFLTNSKIVDIYIEEFRINPNISTTQLQQKLQRRNINQFDDEQAQSFARLFDYVEELKSINSGSTVECEVLKDGWKCACRKIIHIDGCVLGMCTPTGKKKYGGAVFKDLFWGAADAYYIARFERQMEELKKISVATYDDLKISQSCLWSRAFFTKYSSSDALENNLGEPFNAAIRIARTKPVVEMLEDIRRKDYKTSEQSQKRAEADKCRANYIYKSVAKLEEHIELAKNCSPLSCGLGDYEVGYFNDKFLVKMRVNGMNMWKVITNVWINPPLFKKPPVRPPARHNKMYCKKHPFSKSPKNRPGRPHKEVIPHVSAGLFIHAPEGTLGRKWFASASQPKHNVPSLSSGLPKRGPGRPRKKLSEGVYIISFCSIIGNFWF</sequence>
<name>A0A3P6FKP9_BRAOL</name>
<feature type="region of interest" description="Disordered" evidence="1">
    <location>
        <begin position="457"/>
        <end position="478"/>
    </location>
</feature>